<dbReference type="EMBL" id="CP068108">
    <property type="protein sequence ID" value="QQU01307.1"/>
    <property type="molecule type" value="Genomic_DNA"/>
</dbReference>
<dbReference type="RefSeq" id="WP_002991753.1">
    <property type="nucleotide sequence ID" value="NZ_UGQN01000001.1"/>
</dbReference>
<accession>A0A9Q7E9L1</accession>
<organism evidence="2 3">
    <name type="scientific">Myroides odoratus</name>
    <name type="common">Flavobacterium odoratum</name>
    <dbReference type="NCBI Taxonomy" id="256"/>
    <lineage>
        <taxon>Bacteria</taxon>
        <taxon>Pseudomonadati</taxon>
        <taxon>Bacteroidota</taxon>
        <taxon>Flavobacteriia</taxon>
        <taxon>Flavobacteriales</taxon>
        <taxon>Flavobacteriaceae</taxon>
        <taxon>Myroides</taxon>
    </lineage>
</organism>
<proteinExistence type="predicted"/>
<dbReference type="OrthoDB" id="707810at2"/>
<protein>
    <recommendedName>
        <fullName evidence="1">DUF5675 domain-containing protein</fullName>
    </recommendedName>
</protein>
<evidence type="ECO:0000313" key="3">
    <source>
        <dbReference type="Proteomes" id="UP000596202"/>
    </source>
</evidence>
<dbReference type="Pfam" id="PF18925">
    <property type="entry name" value="DUF5675"/>
    <property type="match status" value="1"/>
</dbReference>
<reference evidence="2 3" key="1">
    <citation type="submission" date="2021-01" db="EMBL/GenBank/DDBJ databases">
        <title>FDA dAtabase for Regulatory Grade micrObial Sequences (FDA-ARGOS): Supporting development and validation of Infectious Disease Dx tests.</title>
        <authorList>
            <person name="Sproer C."/>
            <person name="Gronow S."/>
            <person name="Severitt S."/>
            <person name="Schroder I."/>
            <person name="Tallon L."/>
            <person name="Sadzewicz L."/>
            <person name="Zhao X."/>
            <person name="Boylan J."/>
            <person name="Ott S."/>
            <person name="Bowen H."/>
            <person name="Vavikolanu K."/>
            <person name="Mehta A."/>
            <person name="Aluvathingal J."/>
            <person name="Nadendla S."/>
            <person name="Lowell S."/>
            <person name="Myers T."/>
            <person name="Yan Y."/>
            <person name="Sichtig H."/>
        </authorList>
    </citation>
    <scope>NUCLEOTIDE SEQUENCE [LARGE SCALE GENOMIC DNA]</scope>
    <source>
        <strain evidence="2 3">FDAARGOS_1131</strain>
    </source>
</reference>
<evidence type="ECO:0000259" key="1">
    <source>
        <dbReference type="Pfam" id="PF18925"/>
    </source>
</evidence>
<dbReference type="AlphaFoldDB" id="A0A9Q7E9L1"/>
<name>A0A9Q7E9L1_MYROD</name>
<feature type="domain" description="DUF5675" evidence="1">
    <location>
        <begin position="6"/>
        <end position="117"/>
    </location>
</feature>
<evidence type="ECO:0000313" key="2">
    <source>
        <dbReference type="EMBL" id="QQU01307.1"/>
    </source>
</evidence>
<dbReference type="Proteomes" id="UP000596202">
    <property type="component" value="Chromosome"/>
</dbReference>
<gene>
    <name evidence="2" type="ORF">I6I88_06035</name>
</gene>
<dbReference type="InterPro" id="IPR043732">
    <property type="entry name" value="DUF5675"/>
</dbReference>
<sequence length="146" mass="16646">MTQLTLHRLYLPDATHGLLQLDGQNISLTIELPWLNNQAYISCIPEGTYPLAHRHNERFKSHIEIRKVPHRHLILFHPANNVKCDLKGCIAPVSQIATSLWGNRSRLAMQKLLDAIEPHLIDGQIELLIKEASSDAIVQQIKKRKL</sequence>